<evidence type="ECO:0000313" key="3">
    <source>
        <dbReference type="Proteomes" id="UP000784294"/>
    </source>
</evidence>
<name>A0A3S5AV42_9PLAT</name>
<sequence length="556" mass="60491">MIDLAVKQLAAYEQPELPAKIQPHSKSRKSVVTSSYTSTSSSDKATPLNDEKAFQMYDLIARLISRVQNLACPSDGLSSDRPEWATFHHLLFSLLDQLLPRITEYERASMASERPGGPEDSSGVRLSDRSSNAKGPAFNRLLRQLVNILREFDVKLVLTDHVKKQELLSLLYKSIGNSILGHLELIEIELFKELIDLLLEHCALLTERLSGQLSLERTKPSEVTCAGVSGVSFGEGDLIEAYCRLVTCLSNSVYLRPLAEISKVTSPTAEDHLAGGKGQSRFTRCFVTFTGAFGVAALFDRHASMVRWRLEYACLHGMIQLSHRRPRPCSIATLGGSATAAIELGFAGVLAIWTCLQSNLLPGHLGVGHQGHGSQHSNHEQSHRYHHTTCPISSFTYCEDCFGQSSSGGDSCSASWLAGSVSSDTGSGQESGSEAIGFPSNPAQAERKSMGWSRGSAAPCSSGEEPCSPGFGAGANTHRRNQSNRIRRVRACGLGASGKSIEEPQVTLPSFVIADSENIQTAVAKVQHPQRTFAPPKSSNKNHWLTRHLKFSFNRS</sequence>
<dbReference type="EMBL" id="CAAALY010244711">
    <property type="protein sequence ID" value="VEL32818.1"/>
    <property type="molecule type" value="Genomic_DNA"/>
</dbReference>
<protein>
    <submittedName>
        <fullName evidence="2">Uncharacterized protein</fullName>
    </submittedName>
</protein>
<feature type="region of interest" description="Disordered" evidence="1">
    <location>
        <begin position="108"/>
        <end position="131"/>
    </location>
</feature>
<accession>A0A3S5AV42</accession>
<feature type="compositionally biased region" description="Polar residues" evidence="1">
    <location>
        <begin position="423"/>
        <end position="432"/>
    </location>
</feature>
<gene>
    <name evidence="2" type="ORF">PXEA_LOCUS26258</name>
</gene>
<feature type="region of interest" description="Disordered" evidence="1">
    <location>
        <begin position="423"/>
        <end position="466"/>
    </location>
</feature>
<proteinExistence type="predicted"/>
<evidence type="ECO:0000313" key="2">
    <source>
        <dbReference type="EMBL" id="VEL32818.1"/>
    </source>
</evidence>
<organism evidence="2 3">
    <name type="scientific">Protopolystoma xenopodis</name>
    <dbReference type="NCBI Taxonomy" id="117903"/>
    <lineage>
        <taxon>Eukaryota</taxon>
        <taxon>Metazoa</taxon>
        <taxon>Spiralia</taxon>
        <taxon>Lophotrochozoa</taxon>
        <taxon>Platyhelminthes</taxon>
        <taxon>Monogenea</taxon>
        <taxon>Polyopisthocotylea</taxon>
        <taxon>Polystomatidea</taxon>
        <taxon>Polystomatidae</taxon>
        <taxon>Protopolystoma</taxon>
    </lineage>
</organism>
<comment type="caution">
    <text evidence="2">The sequence shown here is derived from an EMBL/GenBank/DDBJ whole genome shotgun (WGS) entry which is preliminary data.</text>
</comment>
<feature type="compositionally biased region" description="Low complexity" evidence="1">
    <location>
        <begin position="30"/>
        <end position="42"/>
    </location>
</feature>
<keyword evidence="3" id="KW-1185">Reference proteome</keyword>
<dbReference type="AlphaFoldDB" id="A0A3S5AV42"/>
<reference evidence="2" key="1">
    <citation type="submission" date="2018-11" db="EMBL/GenBank/DDBJ databases">
        <authorList>
            <consortium name="Pathogen Informatics"/>
        </authorList>
    </citation>
    <scope>NUCLEOTIDE SEQUENCE</scope>
</reference>
<dbReference type="Proteomes" id="UP000784294">
    <property type="component" value="Unassembled WGS sequence"/>
</dbReference>
<feature type="region of interest" description="Disordered" evidence="1">
    <location>
        <begin position="20"/>
        <end position="47"/>
    </location>
</feature>
<evidence type="ECO:0000256" key="1">
    <source>
        <dbReference type="SAM" id="MobiDB-lite"/>
    </source>
</evidence>